<keyword evidence="3" id="KW-1185">Reference proteome</keyword>
<dbReference type="GO" id="GO:0016787">
    <property type="term" value="F:hydrolase activity"/>
    <property type="evidence" value="ECO:0007669"/>
    <property type="project" value="UniProtKB-KW"/>
</dbReference>
<dbReference type="EMBL" id="JBHLXJ010000016">
    <property type="protein sequence ID" value="MFC0351095.1"/>
    <property type="molecule type" value="Genomic_DNA"/>
</dbReference>
<reference evidence="2 3" key="1">
    <citation type="submission" date="2024-09" db="EMBL/GenBank/DDBJ databases">
        <authorList>
            <person name="Sun Q."/>
            <person name="Mori K."/>
        </authorList>
    </citation>
    <scope>NUCLEOTIDE SEQUENCE [LARGE SCALE GENOMIC DNA]</scope>
    <source>
        <strain evidence="2 3">CCM 8677</strain>
    </source>
</reference>
<dbReference type="InterPro" id="IPR029058">
    <property type="entry name" value="AB_hydrolase_fold"/>
</dbReference>
<comment type="caution">
    <text evidence="2">The sequence shown here is derived from an EMBL/GenBank/DDBJ whole genome shotgun (WGS) entry which is preliminary data.</text>
</comment>
<dbReference type="PANTHER" id="PTHR43194:SF2">
    <property type="entry name" value="PEROXISOMAL MEMBRANE PROTEIN LPX1"/>
    <property type="match status" value="1"/>
</dbReference>
<sequence length="294" mass="32899">MSDFKEIYFQSKDGLRLYARDYAGNSNTGSAKSKLPVICIHGLTRNSSDFDELAPWIALQGRRVLAVDVRGRGRSQHASKVSHYHPMVYASDIISLTQTLRISRAVFIGTSMGGLITMSLALRKSNLIAAAILNDVGPVLSQKGLNRIASYAGEGSHCRTWEQARDYIRDINQSAFPNNSEQEWDKWARRAFAQNALGELELQYDPLIATPLKTGKLKASSWIAKWAFRRLTKHRPCLLVRGNISDLLEQEQASYMLSVAPHMHYVEIPEIGHAPMLTEPEAKSAIQKFLSQVD</sequence>
<keyword evidence="2" id="KW-0378">Hydrolase</keyword>
<accession>A0ABV6IGX8</accession>
<dbReference type="InterPro" id="IPR050228">
    <property type="entry name" value="Carboxylesterase_BioH"/>
</dbReference>
<proteinExistence type="predicted"/>
<dbReference type="Gene3D" id="3.40.50.1820">
    <property type="entry name" value="alpha/beta hydrolase"/>
    <property type="match status" value="1"/>
</dbReference>
<organism evidence="2 3">
    <name type="scientific">Undibacterium danionis</name>
    <dbReference type="NCBI Taxonomy" id="1812100"/>
    <lineage>
        <taxon>Bacteria</taxon>
        <taxon>Pseudomonadati</taxon>
        <taxon>Pseudomonadota</taxon>
        <taxon>Betaproteobacteria</taxon>
        <taxon>Burkholderiales</taxon>
        <taxon>Oxalobacteraceae</taxon>
        <taxon>Undibacterium</taxon>
    </lineage>
</organism>
<dbReference type="Pfam" id="PF12697">
    <property type="entry name" value="Abhydrolase_6"/>
    <property type="match status" value="1"/>
</dbReference>
<gene>
    <name evidence="2" type="ORF">ACFFJH_14850</name>
</gene>
<evidence type="ECO:0000259" key="1">
    <source>
        <dbReference type="Pfam" id="PF12697"/>
    </source>
</evidence>
<evidence type="ECO:0000313" key="3">
    <source>
        <dbReference type="Proteomes" id="UP001589844"/>
    </source>
</evidence>
<dbReference type="RefSeq" id="WP_390213683.1">
    <property type="nucleotide sequence ID" value="NZ_JBHLXJ010000016.1"/>
</dbReference>
<dbReference type="Proteomes" id="UP001589844">
    <property type="component" value="Unassembled WGS sequence"/>
</dbReference>
<feature type="domain" description="AB hydrolase-1" evidence="1">
    <location>
        <begin position="37"/>
        <end position="282"/>
    </location>
</feature>
<dbReference type="SUPFAM" id="SSF53474">
    <property type="entry name" value="alpha/beta-Hydrolases"/>
    <property type="match status" value="1"/>
</dbReference>
<protein>
    <submittedName>
        <fullName evidence="2">Alpha/beta fold hydrolase</fullName>
    </submittedName>
</protein>
<name>A0ABV6IGX8_9BURK</name>
<dbReference type="PANTHER" id="PTHR43194">
    <property type="entry name" value="HYDROLASE ALPHA/BETA FOLD FAMILY"/>
    <property type="match status" value="1"/>
</dbReference>
<evidence type="ECO:0000313" key="2">
    <source>
        <dbReference type="EMBL" id="MFC0351095.1"/>
    </source>
</evidence>
<dbReference type="InterPro" id="IPR000073">
    <property type="entry name" value="AB_hydrolase_1"/>
</dbReference>